<dbReference type="Gene3D" id="3.60.10.10">
    <property type="entry name" value="Endonuclease/exonuclease/phosphatase"/>
    <property type="match status" value="1"/>
</dbReference>
<evidence type="ECO:0000313" key="3">
    <source>
        <dbReference type="Proteomes" id="UP000887159"/>
    </source>
</evidence>
<organism evidence="2 3">
    <name type="scientific">Trichonephila clavipes</name>
    <name type="common">Golden silk orbweaver</name>
    <name type="synonym">Nephila clavipes</name>
    <dbReference type="NCBI Taxonomy" id="2585209"/>
    <lineage>
        <taxon>Eukaryota</taxon>
        <taxon>Metazoa</taxon>
        <taxon>Ecdysozoa</taxon>
        <taxon>Arthropoda</taxon>
        <taxon>Chelicerata</taxon>
        <taxon>Arachnida</taxon>
        <taxon>Araneae</taxon>
        <taxon>Araneomorphae</taxon>
        <taxon>Entelegynae</taxon>
        <taxon>Araneoidea</taxon>
        <taxon>Nephilidae</taxon>
        <taxon>Trichonephila</taxon>
    </lineage>
</organism>
<dbReference type="InterPro" id="IPR036691">
    <property type="entry name" value="Endo/exonu/phosph_ase_sf"/>
</dbReference>
<proteinExistence type="predicted"/>
<evidence type="ECO:0000259" key="1">
    <source>
        <dbReference type="Pfam" id="PF03372"/>
    </source>
</evidence>
<dbReference type="GO" id="GO:0003824">
    <property type="term" value="F:catalytic activity"/>
    <property type="evidence" value="ECO:0007669"/>
    <property type="project" value="InterPro"/>
</dbReference>
<evidence type="ECO:0000313" key="2">
    <source>
        <dbReference type="EMBL" id="GFY35460.1"/>
    </source>
</evidence>
<comment type="caution">
    <text evidence="2">The sequence shown here is derived from an EMBL/GenBank/DDBJ whole genome shotgun (WGS) entry which is preliminary data.</text>
</comment>
<sequence>MCLPSRTVVQSPKRQGILSVKSLVVSLGIPWPFHYDQLKTECEGAESAFYPLVLRSLLITESALFSPSTTSSLSEIHAALAVALSQKGRDPGLGRPGLKNLLQSPSFLKILQFNINGMSTSATRLKLDQVLDLADVHGAQIIALQESDLKDSTSLKILGYNIYRSDRKDKRGGGLAFLIRN</sequence>
<gene>
    <name evidence="2" type="primary">AVEN_228151_1</name>
    <name evidence="2" type="ORF">TNCV_195531</name>
</gene>
<name>A0A8X7BLC5_TRICX</name>
<feature type="domain" description="Endonuclease/exonuclease/phosphatase" evidence="1">
    <location>
        <begin position="111"/>
        <end position="180"/>
    </location>
</feature>
<dbReference type="AlphaFoldDB" id="A0A8X7BLC5"/>
<dbReference type="InterPro" id="IPR005135">
    <property type="entry name" value="Endo/exonuclease/phosphatase"/>
</dbReference>
<reference evidence="2" key="1">
    <citation type="submission" date="2020-08" db="EMBL/GenBank/DDBJ databases">
        <title>Multicomponent nature underlies the extraordinary mechanical properties of spider dragline silk.</title>
        <authorList>
            <person name="Kono N."/>
            <person name="Nakamura H."/>
            <person name="Mori M."/>
            <person name="Yoshida Y."/>
            <person name="Ohtoshi R."/>
            <person name="Malay A.D."/>
            <person name="Moran D.A.P."/>
            <person name="Tomita M."/>
            <person name="Numata K."/>
            <person name="Arakawa K."/>
        </authorList>
    </citation>
    <scope>NUCLEOTIDE SEQUENCE</scope>
</reference>
<dbReference type="Proteomes" id="UP000887159">
    <property type="component" value="Unassembled WGS sequence"/>
</dbReference>
<accession>A0A8X7BLC5</accession>
<dbReference type="SUPFAM" id="SSF56219">
    <property type="entry name" value="DNase I-like"/>
    <property type="match status" value="1"/>
</dbReference>
<dbReference type="Pfam" id="PF03372">
    <property type="entry name" value="Exo_endo_phos"/>
    <property type="match status" value="1"/>
</dbReference>
<protein>
    <recommendedName>
        <fullName evidence="1">Endonuclease/exonuclease/phosphatase domain-containing protein</fullName>
    </recommendedName>
</protein>
<keyword evidence="3" id="KW-1185">Reference proteome</keyword>
<dbReference type="EMBL" id="BMAU01021432">
    <property type="protein sequence ID" value="GFY35460.1"/>
    <property type="molecule type" value="Genomic_DNA"/>
</dbReference>